<sequence length="53" mass="5872">MAKVKVEVLDAIVDGNTKGEQLSVEERSAKYLESIGYVEIIDKSKSKETKDKA</sequence>
<reference evidence="1 2" key="1">
    <citation type="submission" date="2023-04" db="EMBL/GenBank/DDBJ databases">
        <title>Genome sequence of Halobacillus naozhouensis KACC 21980.</title>
        <authorList>
            <person name="Kim S."/>
            <person name="Heo J."/>
            <person name="Kwon S.-W."/>
        </authorList>
    </citation>
    <scope>NUCLEOTIDE SEQUENCE [LARGE SCALE GENOMIC DNA]</scope>
    <source>
        <strain evidence="1 2">KCTC 13234</strain>
    </source>
</reference>
<protein>
    <submittedName>
        <fullName evidence="1">Uncharacterized protein</fullName>
    </submittedName>
</protein>
<proteinExistence type="predicted"/>
<evidence type="ECO:0000313" key="2">
    <source>
        <dbReference type="Proteomes" id="UP001221597"/>
    </source>
</evidence>
<gene>
    <name evidence="1" type="ORF">P9989_07710</name>
</gene>
<dbReference type="Proteomes" id="UP001221597">
    <property type="component" value="Chromosome"/>
</dbReference>
<accession>A0ABY8J482</accession>
<organism evidence="1 2">
    <name type="scientific">Halobacillus naozhouensis</name>
    <dbReference type="NCBI Taxonomy" id="554880"/>
    <lineage>
        <taxon>Bacteria</taxon>
        <taxon>Bacillati</taxon>
        <taxon>Bacillota</taxon>
        <taxon>Bacilli</taxon>
        <taxon>Bacillales</taxon>
        <taxon>Bacillaceae</taxon>
        <taxon>Halobacillus</taxon>
    </lineage>
</organism>
<keyword evidence="2" id="KW-1185">Reference proteome</keyword>
<name>A0ABY8J482_9BACI</name>
<dbReference type="RefSeq" id="WP_283078192.1">
    <property type="nucleotide sequence ID" value="NZ_CP121671.1"/>
</dbReference>
<dbReference type="EMBL" id="CP121671">
    <property type="protein sequence ID" value="WFT76238.1"/>
    <property type="molecule type" value="Genomic_DNA"/>
</dbReference>
<evidence type="ECO:0000313" key="1">
    <source>
        <dbReference type="EMBL" id="WFT76238.1"/>
    </source>
</evidence>